<dbReference type="PATRIC" id="fig|1423804.4.peg.2303"/>
<reference evidence="4 5" key="1">
    <citation type="journal article" date="2015" name="Genome Announc.">
        <title>Expanding the biotechnology potential of lactobacilli through comparative genomics of 213 strains and associated genera.</title>
        <authorList>
            <person name="Sun Z."/>
            <person name="Harris H.M."/>
            <person name="McCann A."/>
            <person name="Guo C."/>
            <person name="Argimon S."/>
            <person name="Zhang W."/>
            <person name="Yang X."/>
            <person name="Jeffery I.B."/>
            <person name="Cooney J.C."/>
            <person name="Kagawa T.F."/>
            <person name="Liu W."/>
            <person name="Song Y."/>
            <person name="Salvetti E."/>
            <person name="Wrobel A."/>
            <person name="Rasinkangas P."/>
            <person name="Parkhill J."/>
            <person name="Rea M.C."/>
            <person name="O'Sullivan O."/>
            <person name="Ritari J."/>
            <person name="Douillard F.P."/>
            <person name="Paul Ross R."/>
            <person name="Yang R."/>
            <person name="Briner A.E."/>
            <person name="Felis G.E."/>
            <person name="de Vos W.M."/>
            <person name="Barrangou R."/>
            <person name="Klaenhammer T.R."/>
            <person name="Caufield P.W."/>
            <person name="Cui Y."/>
            <person name="Zhang H."/>
            <person name="O'Toole P.W."/>
        </authorList>
    </citation>
    <scope>NUCLEOTIDE SEQUENCE [LARGE SCALE GENOMIC DNA]</scope>
    <source>
        <strain evidence="4 5">DSM 23365</strain>
    </source>
</reference>
<dbReference type="STRING" id="1423804.FD14_GL002120"/>
<dbReference type="AlphaFoldDB" id="A0A0R2EPF0"/>
<evidence type="ECO:0000313" key="5">
    <source>
        <dbReference type="Proteomes" id="UP000051442"/>
    </source>
</evidence>
<evidence type="ECO:0000259" key="3">
    <source>
        <dbReference type="Pfam" id="PF00724"/>
    </source>
</evidence>
<comment type="caution">
    <text evidence="4">The sequence shown here is derived from an EMBL/GenBank/DDBJ whole genome shotgun (WGS) entry which is preliminary data.</text>
</comment>
<organism evidence="4 5">
    <name type="scientific">Secundilactobacillus similis DSM 23365 = JCM 2765</name>
    <dbReference type="NCBI Taxonomy" id="1423804"/>
    <lineage>
        <taxon>Bacteria</taxon>
        <taxon>Bacillati</taxon>
        <taxon>Bacillota</taxon>
        <taxon>Bacilli</taxon>
        <taxon>Lactobacillales</taxon>
        <taxon>Lactobacillaceae</taxon>
        <taxon>Secundilactobacillus</taxon>
    </lineage>
</organism>
<name>A0A0R2EPF0_9LACO</name>
<dbReference type="InterPro" id="IPR013785">
    <property type="entry name" value="Aldolase_TIM"/>
</dbReference>
<feature type="domain" description="NADH:flavin oxidoreductase/NADH oxidase N-terminal" evidence="3">
    <location>
        <begin position="14"/>
        <end position="338"/>
    </location>
</feature>
<dbReference type="OrthoDB" id="9772736at2"/>
<dbReference type="GO" id="GO:0016491">
    <property type="term" value="F:oxidoreductase activity"/>
    <property type="evidence" value="ECO:0007669"/>
    <property type="project" value="UniProtKB-KW"/>
</dbReference>
<proteinExistence type="predicted"/>
<dbReference type="SUPFAM" id="SSF51395">
    <property type="entry name" value="FMN-linked oxidoreductases"/>
    <property type="match status" value="1"/>
</dbReference>
<dbReference type="GO" id="GO:0010181">
    <property type="term" value="F:FMN binding"/>
    <property type="evidence" value="ECO:0007669"/>
    <property type="project" value="InterPro"/>
</dbReference>
<dbReference type="PANTHER" id="PTHR43656">
    <property type="entry name" value="BINDING OXIDOREDUCTASE, PUTATIVE (AFU_ORTHOLOGUE AFUA_2G08260)-RELATED"/>
    <property type="match status" value="1"/>
</dbReference>
<dbReference type="RefSeq" id="WP_054732894.1">
    <property type="nucleotide sequence ID" value="NZ_AYZM01000158.1"/>
</dbReference>
<gene>
    <name evidence="4" type="ORF">FD14_GL002120</name>
</gene>
<evidence type="ECO:0000313" key="4">
    <source>
        <dbReference type="EMBL" id="KRN18255.1"/>
    </source>
</evidence>
<dbReference type="Proteomes" id="UP000051442">
    <property type="component" value="Unassembled WGS sequence"/>
</dbReference>
<protein>
    <submittedName>
        <fullName evidence="4">NADH flavin oxidoreductase</fullName>
    </submittedName>
</protein>
<dbReference type="InterPro" id="IPR051799">
    <property type="entry name" value="NADH_flavin_oxidoreductase"/>
</dbReference>
<keyword evidence="2" id="KW-0560">Oxidoreductase</keyword>
<dbReference type="EMBL" id="AYZM01000158">
    <property type="protein sequence ID" value="KRN18255.1"/>
    <property type="molecule type" value="Genomic_DNA"/>
</dbReference>
<dbReference type="Pfam" id="PF00724">
    <property type="entry name" value="Oxidored_FMN"/>
    <property type="match status" value="1"/>
</dbReference>
<dbReference type="InterPro" id="IPR001155">
    <property type="entry name" value="OxRdtase_FMN_N"/>
</dbReference>
<dbReference type="PANTHER" id="PTHR43656:SF2">
    <property type="entry name" value="BINDING OXIDOREDUCTASE, PUTATIVE (AFU_ORTHOLOGUE AFUA_2G08260)-RELATED"/>
    <property type="match status" value="1"/>
</dbReference>
<evidence type="ECO:0000256" key="2">
    <source>
        <dbReference type="ARBA" id="ARBA00023002"/>
    </source>
</evidence>
<dbReference type="Gene3D" id="3.20.20.70">
    <property type="entry name" value="Aldolase class I"/>
    <property type="match status" value="1"/>
</dbReference>
<keyword evidence="5" id="KW-1185">Reference proteome</keyword>
<sequence length="394" mass="43964">MKKLTDTVTFRHGATIDTRIAQSPMLTNSGSDEKVTQDTIDYYSARSKSAGMVIVEYTSVSPNGGPSRSWAPDREQLAIYNDDFKPGFKRIADGLKKDGNKAILQIVHSGREAQYRYELGGRVEVPTDMDFPWIDYPLHELTEDEVWDIVHDFGAATKRAIDCGFDGIEIHGANHYLLQEFFSAFSNHRTDFWGGSLEKRMNFAIEVSREVFKTVKAYAPDDFIVGYRISPEEIHGENVGYTWHESQQLVQKLTELFEFDYVHLSTNDYAKTPTDSDQNFAQLLGTGVKAPALLMIAGGLNTVAKMEDVLNYVDIAALGRATLIDPQIAEKIKTGHADDILLEFNKESVDASKLTPGLIQLLANTPYFAMPGTDYLQTLTDVKLSDAVTHDGTK</sequence>
<evidence type="ECO:0000256" key="1">
    <source>
        <dbReference type="ARBA" id="ARBA00022630"/>
    </source>
</evidence>
<keyword evidence="1" id="KW-0285">Flavoprotein</keyword>
<accession>A0A0R2EPF0</accession>